<evidence type="ECO:0000256" key="7">
    <source>
        <dbReference type="SAM" id="Phobius"/>
    </source>
</evidence>
<feature type="transmembrane region" description="Helical" evidence="7">
    <location>
        <begin position="426"/>
        <end position="448"/>
    </location>
</feature>
<feature type="transmembrane region" description="Helical" evidence="7">
    <location>
        <begin position="192"/>
        <end position="213"/>
    </location>
</feature>
<dbReference type="GO" id="GO:0016020">
    <property type="term" value="C:membrane"/>
    <property type="evidence" value="ECO:0007669"/>
    <property type="project" value="UniProtKB-SubCell"/>
</dbReference>
<protein>
    <submittedName>
        <fullName evidence="9">CLUMA_CG004314, isoform A</fullName>
    </submittedName>
</protein>
<evidence type="ECO:0000313" key="9">
    <source>
        <dbReference type="EMBL" id="CRK90612.1"/>
    </source>
</evidence>
<evidence type="ECO:0000259" key="8">
    <source>
        <dbReference type="PROSITE" id="PS50850"/>
    </source>
</evidence>
<gene>
    <name evidence="9" type="ORF">CLUMA_CG004314</name>
</gene>
<dbReference type="PROSITE" id="PS50850">
    <property type="entry name" value="MFS"/>
    <property type="match status" value="1"/>
</dbReference>
<feature type="transmembrane region" description="Helical" evidence="7">
    <location>
        <begin position="27"/>
        <end position="51"/>
    </location>
</feature>
<feature type="transmembrane region" description="Helical" evidence="7">
    <location>
        <begin position="460"/>
        <end position="482"/>
    </location>
</feature>
<feature type="transmembrane region" description="Helical" evidence="7">
    <location>
        <begin position="302"/>
        <end position="322"/>
    </location>
</feature>
<feature type="transmembrane region" description="Helical" evidence="7">
    <location>
        <begin position="153"/>
        <end position="176"/>
    </location>
</feature>
<keyword evidence="6 7" id="KW-0472">Membrane</keyword>
<proteinExistence type="inferred from homology"/>
<sequence>MTLDFLDDTQVDYEDALQQAGFGKFHFFLLAICGLIYLNTAVGITILSFVLPSATCDFQMTSADKGWLTATPMLGMVLGSYFWGCLADIKGRKMVLIGALLLDGFCGVFSSISQYYWLFLCFRFFNGFGITGAMGICFPYLGEFQPTKYREKILCWMEIFWTLGVIALPLIAWAIIPLELSIDTQYFTFHSWNLFVALCAVPSLLIGTLLFFFPESPKFLIEVGEHEEALEVLKDMYHSNTGNERSEYPIKALKSKDPKNATDAPSLRNLSMKKPRHVKLLLVEVWEQTKALCRPPHLKNTILTCAIQFGLTASYYTLMIWFPEVFYRFREYEDLNPGKEASLCDVSFIMLDKQNHPQIAENYCGNPIEPEVYFHTVILGLACIPTSLLLPACIHRLGAKFFIIFSMFIAGLVTIGLYFVENSQQNLLLSCIFEALTSLGISTVYCVMVDLFPTNLRVMAAALSLTFGRGGALLGNLVFGFLIDLNCIIPIVLFSALLFISGILCFFLPSTGREALE</sequence>
<evidence type="ECO:0000256" key="3">
    <source>
        <dbReference type="ARBA" id="ARBA00022448"/>
    </source>
</evidence>
<dbReference type="InterPro" id="IPR005828">
    <property type="entry name" value="MFS_sugar_transport-like"/>
</dbReference>
<dbReference type="PANTHER" id="PTHR23511:SF38">
    <property type="entry name" value="SYNAPTIC VESICLE 2-RELATED PROTEIN-LIKE PROTEIN"/>
    <property type="match status" value="1"/>
</dbReference>
<dbReference type="OrthoDB" id="3936150at2759"/>
<dbReference type="STRING" id="568069.A0A1J1HTA4"/>
<feature type="transmembrane region" description="Helical" evidence="7">
    <location>
        <begin position="66"/>
        <end position="83"/>
    </location>
</feature>
<evidence type="ECO:0000256" key="5">
    <source>
        <dbReference type="ARBA" id="ARBA00022989"/>
    </source>
</evidence>
<dbReference type="Gene3D" id="1.20.1250.20">
    <property type="entry name" value="MFS general substrate transporter like domains"/>
    <property type="match status" value="1"/>
</dbReference>
<keyword evidence="10" id="KW-1185">Reference proteome</keyword>
<evidence type="ECO:0000256" key="2">
    <source>
        <dbReference type="ARBA" id="ARBA00008335"/>
    </source>
</evidence>
<name>A0A1J1HTA4_9DIPT</name>
<dbReference type="FunFam" id="1.20.1250.20:FF:000232">
    <property type="entry name" value="Organic cation/carnitine transporter 7"/>
    <property type="match status" value="1"/>
</dbReference>
<comment type="subcellular location">
    <subcellularLocation>
        <location evidence="1">Membrane</location>
        <topology evidence="1">Multi-pass membrane protein</topology>
    </subcellularLocation>
</comment>
<dbReference type="PANTHER" id="PTHR23511">
    <property type="entry name" value="SYNAPTIC VESICLE GLYCOPROTEIN 2"/>
    <property type="match status" value="1"/>
</dbReference>
<keyword evidence="4 7" id="KW-0812">Transmembrane</keyword>
<dbReference type="SUPFAM" id="SSF103473">
    <property type="entry name" value="MFS general substrate transporter"/>
    <property type="match status" value="1"/>
</dbReference>
<evidence type="ECO:0000256" key="4">
    <source>
        <dbReference type="ARBA" id="ARBA00022692"/>
    </source>
</evidence>
<dbReference type="InterPro" id="IPR036259">
    <property type="entry name" value="MFS_trans_sf"/>
</dbReference>
<dbReference type="GO" id="GO:0022857">
    <property type="term" value="F:transmembrane transporter activity"/>
    <property type="evidence" value="ECO:0007669"/>
    <property type="project" value="InterPro"/>
</dbReference>
<dbReference type="Pfam" id="PF00083">
    <property type="entry name" value="Sugar_tr"/>
    <property type="match status" value="1"/>
</dbReference>
<dbReference type="AlphaFoldDB" id="A0A1J1HTA4"/>
<keyword evidence="3" id="KW-0813">Transport</keyword>
<dbReference type="InterPro" id="IPR020846">
    <property type="entry name" value="MFS_dom"/>
</dbReference>
<feature type="domain" description="Major facilitator superfamily (MFS) profile" evidence="8">
    <location>
        <begin position="29"/>
        <end position="513"/>
    </location>
</feature>
<evidence type="ECO:0000256" key="6">
    <source>
        <dbReference type="ARBA" id="ARBA00023136"/>
    </source>
</evidence>
<accession>A0A1J1HTA4</accession>
<comment type="similarity">
    <text evidence="2">Belongs to the major facilitator superfamily.</text>
</comment>
<feature type="transmembrane region" description="Helical" evidence="7">
    <location>
        <begin position="401"/>
        <end position="420"/>
    </location>
</feature>
<dbReference type="Proteomes" id="UP000183832">
    <property type="component" value="Unassembled WGS sequence"/>
</dbReference>
<feature type="transmembrane region" description="Helical" evidence="7">
    <location>
        <begin position="95"/>
        <end position="118"/>
    </location>
</feature>
<keyword evidence="5 7" id="KW-1133">Transmembrane helix</keyword>
<reference evidence="9 10" key="1">
    <citation type="submission" date="2015-04" db="EMBL/GenBank/DDBJ databases">
        <authorList>
            <person name="Syromyatnikov M.Y."/>
            <person name="Popov V.N."/>
        </authorList>
    </citation>
    <scope>NUCLEOTIDE SEQUENCE [LARGE SCALE GENOMIC DNA]</scope>
</reference>
<organism evidence="9 10">
    <name type="scientific">Clunio marinus</name>
    <dbReference type="NCBI Taxonomy" id="568069"/>
    <lineage>
        <taxon>Eukaryota</taxon>
        <taxon>Metazoa</taxon>
        <taxon>Ecdysozoa</taxon>
        <taxon>Arthropoda</taxon>
        <taxon>Hexapoda</taxon>
        <taxon>Insecta</taxon>
        <taxon>Pterygota</taxon>
        <taxon>Neoptera</taxon>
        <taxon>Endopterygota</taxon>
        <taxon>Diptera</taxon>
        <taxon>Nematocera</taxon>
        <taxon>Chironomoidea</taxon>
        <taxon>Chironomidae</taxon>
        <taxon>Clunio</taxon>
    </lineage>
</organism>
<dbReference type="EMBL" id="CVRI01000020">
    <property type="protein sequence ID" value="CRK90612.1"/>
    <property type="molecule type" value="Genomic_DNA"/>
</dbReference>
<feature type="transmembrane region" description="Helical" evidence="7">
    <location>
        <begin position="124"/>
        <end position="141"/>
    </location>
</feature>
<evidence type="ECO:0000256" key="1">
    <source>
        <dbReference type="ARBA" id="ARBA00004141"/>
    </source>
</evidence>
<feature type="transmembrane region" description="Helical" evidence="7">
    <location>
        <begin position="488"/>
        <end position="508"/>
    </location>
</feature>
<feature type="transmembrane region" description="Helical" evidence="7">
    <location>
        <begin position="372"/>
        <end position="394"/>
    </location>
</feature>
<evidence type="ECO:0000313" key="10">
    <source>
        <dbReference type="Proteomes" id="UP000183832"/>
    </source>
</evidence>